<evidence type="ECO:0000256" key="8">
    <source>
        <dbReference type="ARBA" id="ARBA00019357"/>
    </source>
</evidence>
<evidence type="ECO:0000256" key="7">
    <source>
        <dbReference type="ARBA" id="ARBA00013025"/>
    </source>
</evidence>
<evidence type="ECO:0000256" key="14">
    <source>
        <dbReference type="ARBA" id="ARBA00022909"/>
    </source>
</evidence>
<dbReference type="RefSeq" id="WP_145031062.1">
    <property type="nucleotide sequence ID" value="NZ_CP036271.1"/>
</dbReference>
<name>A0A517SGN9_9PLAN</name>
<dbReference type="FunFam" id="3.40.1190.10:FF:000011">
    <property type="entry name" value="Folylpolyglutamate synthase/dihydrofolate synthase"/>
    <property type="match status" value="1"/>
</dbReference>
<dbReference type="InterPro" id="IPR004101">
    <property type="entry name" value="Mur_ligase_C"/>
</dbReference>
<dbReference type="GO" id="GO:0046872">
    <property type="term" value="F:metal ion binding"/>
    <property type="evidence" value="ECO:0007669"/>
    <property type="project" value="UniProtKB-KW"/>
</dbReference>
<comment type="pathway">
    <text evidence="3">Cofactor biosynthesis; tetrahydrofolate biosynthesis; 7,8-dihydrofolate from 2-amino-4-hydroxy-6-hydroxymethyl-7,8-dihydropteridine diphosphate and 4-aminobenzoate: step 2/2.</text>
</comment>
<dbReference type="GO" id="GO:0008841">
    <property type="term" value="F:dihydrofolate synthase activity"/>
    <property type="evidence" value="ECO:0007669"/>
    <property type="project" value="UniProtKB-EC"/>
</dbReference>
<gene>
    <name evidence="25" type="ORF">Pan44_33350</name>
</gene>
<dbReference type="Pfam" id="PF08245">
    <property type="entry name" value="Mur_ligase_M"/>
    <property type="match status" value="1"/>
</dbReference>
<dbReference type="Gene3D" id="3.40.1190.10">
    <property type="entry name" value="Mur-like, catalytic domain"/>
    <property type="match status" value="1"/>
</dbReference>
<comment type="function">
    <text evidence="2">Functions in two distinct reactions of the de novo folate biosynthetic pathway. Catalyzes the addition of a glutamate residue to dihydropteroate (7,8-dihydropteroate or H2Pte) to form dihydrofolate (7,8-dihydrofolate monoglutamate or H2Pte-Glu). Also catalyzes successive additions of L-glutamate to tetrahydrofolate or 10-formyltetrahydrofolate or 5,10-methylenetetrahydrofolate, leading to folylpolyglutamate derivatives.</text>
</comment>
<evidence type="ECO:0000259" key="24">
    <source>
        <dbReference type="Pfam" id="PF08245"/>
    </source>
</evidence>
<dbReference type="FunCoup" id="A0A517SGN9">
    <property type="interactions" value="583"/>
</dbReference>
<evidence type="ECO:0000256" key="17">
    <source>
        <dbReference type="ARBA" id="ARBA00032510"/>
    </source>
</evidence>
<evidence type="ECO:0000313" key="25">
    <source>
        <dbReference type="EMBL" id="QDT55292.1"/>
    </source>
</evidence>
<evidence type="ECO:0000256" key="13">
    <source>
        <dbReference type="ARBA" id="ARBA00022842"/>
    </source>
</evidence>
<dbReference type="GO" id="GO:0005524">
    <property type="term" value="F:ATP binding"/>
    <property type="evidence" value="ECO:0007669"/>
    <property type="project" value="UniProtKB-KW"/>
</dbReference>
<dbReference type="Pfam" id="PF02875">
    <property type="entry name" value="Mur_ligase_C"/>
    <property type="match status" value="1"/>
</dbReference>
<dbReference type="Gene3D" id="3.90.190.20">
    <property type="entry name" value="Mur ligase, C-terminal domain"/>
    <property type="match status" value="1"/>
</dbReference>
<dbReference type="PANTHER" id="PTHR11136:SF0">
    <property type="entry name" value="DIHYDROFOLATE SYNTHETASE-RELATED"/>
    <property type="match status" value="1"/>
</dbReference>
<evidence type="ECO:0000259" key="23">
    <source>
        <dbReference type="Pfam" id="PF02875"/>
    </source>
</evidence>
<proteinExistence type="inferred from homology"/>
<organism evidence="25 26">
    <name type="scientific">Caulifigura coniformis</name>
    <dbReference type="NCBI Taxonomy" id="2527983"/>
    <lineage>
        <taxon>Bacteria</taxon>
        <taxon>Pseudomonadati</taxon>
        <taxon>Planctomycetota</taxon>
        <taxon>Planctomycetia</taxon>
        <taxon>Planctomycetales</taxon>
        <taxon>Planctomycetaceae</taxon>
        <taxon>Caulifigura</taxon>
    </lineage>
</organism>
<evidence type="ECO:0000256" key="6">
    <source>
        <dbReference type="ARBA" id="ARBA00013023"/>
    </source>
</evidence>
<dbReference type="InterPro" id="IPR018109">
    <property type="entry name" value="Folylpolyglutamate_synth_CS"/>
</dbReference>
<dbReference type="AlphaFoldDB" id="A0A517SGN9"/>
<dbReference type="GO" id="GO:0005737">
    <property type="term" value="C:cytoplasm"/>
    <property type="evidence" value="ECO:0007669"/>
    <property type="project" value="TreeGrafter"/>
</dbReference>
<comment type="pathway">
    <text evidence="4">Cofactor biosynthesis; tetrahydrofolylpolyglutamate biosynthesis.</text>
</comment>
<dbReference type="InterPro" id="IPR036565">
    <property type="entry name" value="Mur-like_cat_sf"/>
</dbReference>
<dbReference type="PANTHER" id="PTHR11136">
    <property type="entry name" value="FOLYLPOLYGLUTAMATE SYNTHASE-RELATED"/>
    <property type="match status" value="1"/>
</dbReference>
<evidence type="ECO:0000313" key="26">
    <source>
        <dbReference type="Proteomes" id="UP000315700"/>
    </source>
</evidence>
<keyword evidence="26" id="KW-1185">Reference proteome</keyword>
<evidence type="ECO:0000256" key="16">
    <source>
        <dbReference type="ARBA" id="ARBA00030592"/>
    </source>
</evidence>
<evidence type="ECO:0000256" key="11">
    <source>
        <dbReference type="ARBA" id="ARBA00022741"/>
    </source>
</evidence>
<reference evidence="25 26" key="1">
    <citation type="submission" date="2019-02" db="EMBL/GenBank/DDBJ databases">
        <title>Deep-cultivation of Planctomycetes and their phenomic and genomic characterization uncovers novel biology.</title>
        <authorList>
            <person name="Wiegand S."/>
            <person name="Jogler M."/>
            <person name="Boedeker C."/>
            <person name="Pinto D."/>
            <person name="Vollmers J."/>
            <person name="Rivas-Marin E."/>
            <person name="Kohn T."/>
            <person name="Peeters S.H."/>
            <person name="Heuer A."/>
            <person name="Rast P."/>
            <person name="Oberbeckmann S."/>
            <person name="Bunk B."/>
            <person name="Jeske O."/>
            <person name="Meyerdierks A."/>
            <person name="Storesund J.E."/>
            <person name="Kallscheuer N."/>
            <person name="Luecker S."/>
            <person name="Lage O.M."/>
            <person name="Pohl T."/>
            <person name="Merkel B.J."/>
            <person name="Hornburger P."/>
            <person name="Mueller R.-W."/>
            <person name="Bruemmer F."/>
            <person name="Labrenz M."/>
            <person name="Spormann A.M."/>
            <person name="Op den Camp H."/>
            <person name="Overmann J."/>
            <person name="Amann R."/>
            <person name="Jetten M.S.M."/>
            <person name="Mascher T."/>
            <person name="Medema M.H."/>
            <person name="Devos D.P."/>
            <person name="Kaster A.-K."/>
            <person name="Ovreas L."/>
            <person name="Rohde M."/>
            <person name="Galperin M.Y."/>
            <person name="Jogler C."/>
        </authorList>
    </citation>
    <scope>NUCLEOTIDE SEQUENCE [LARGE SCALE GENOMIC DNA]</scope>
    <source>
        <strain evidence="25 26">Pan44</strain>
    </source>
</reference>
<comment type="cofactor">
    <cofactor evidence="1">
        <name>Mg(2+)</name>
        <dbReference type="ChEBI" id="CHEBI:18420"/>
    </cofactor>
</comment>
<evidence type="ECO:0000256" key="2">
    <source>
        <dbReference type="ARBA" id="ARBA00002714"/>
    </source>
</evidence>
<evidence type="ECO:0000256" key="12">
    <source>
        <dbReference type="ARBA" id="ARBA00022840"/>
    </source>
</evidence>
<dbReference type="GO" id="GO:0046656">
    <property type="term" value="P:folic acid biosynthetic process"/>
    <property type="evidence" value="ECO:0007669"/>
    <property type="project" value="UniProtKB-KW"/>
</dbReference>
<comment type="similarity">
    <text evidence="5 22">Belongs to the folylpolyglutamate synthase family.</text>
</comment>
<dbReference type="PROSITE" id="PS01011">
    <property type="entry name" value="FOLYLPOLYGLU_SYNT_1"/>
    <property type="match status" value="1"/>
</dbReference>
<keyword evidence="13" id="KW-0460">Magnesium</keyword>
<dbReference type="OrthoDB" id="9809356at2"/>
<dbReference type="EMBL" id="CP036271">
    <property type="protein sequence ID" value="QDT55292.1"/>
    <property type="molecule type" value="Genomic_DNA"/>
</dbReference>
<keyword evidence="9 22" id="KW-0436">Ligase</keyword>
<evidence type="ECO:0000256" key="21">
    <source>
        <dbReference type="ARBA" id="ARBA00049161"/>
    </source>
</evidence>
<sequence length="461" mass="49907">MTHSSAIPEGTNANGDAAYRAAMDYILLRLNYERVSHDSYSVEDFRLARMARLLELLGQPQATLPVVHVAGTKGKGSTSAMLASMLRAAGLRVGLFTSPHIVRFEERMTINGVEPSAEEIVSLVARIRPAVETLVEEMPPGPTYFEVTTALAWLHFQSSRCDIAVMEVGLGGRLDSTNLCNPVCCIITSISRDHMRLLGDTLPKIAAEKAGIIKPGVPVISGAEQPEVVEVISKTADRAGAPLYRLSKEIGLAVGDIDASRELPQHRATVETPWGRHNALKTPLPGAHQCRNLALAVTAFDLLNHSWRTLDSGAIARGLDSLRWPLRIEEVRRNPRVILDSAHNDASAAALCATLEPLQASRRVLIYATSRDKDAASMLKIFNRGFDEVILTRYIHNPRALPVDLLAQLAAQELSIPWSTAPDPQAAWNAALKAVDSHGLICVSGSVFLAAEMQPIAGGLE</sequence>
<dbReference type="KEGG" id="ccos:Pan44_33350"/>
<evidence type="ECO:0000256" key="5">
    <source>
        <dbReference type="ARBA" id="ARBA00008276"/>
    </source>
</evidence>
<evidence type="ECO:0000256" key="3">
    <source>
        <dbReference type="ARBA" id="ARBA00004799"/>
    </source>
</evidence>
<keyword evidence="14" id="KW-0289">Folate biosynthesis</keyword>
<evidence type="ECO:0000256" key="18">
    <source>
        <dbReference type="ARBA" id="ARBA00047493"/>
    </source>
</evidence>
<evidence type="ECO:0000256" key="15">
    <source>
        <dbReference type="ARBA" id="ARBA00030048"/>
    </source>
</evidence>
<dbReference type="InterPro" id="IPR001645">
    <property type="entry name" value="Folylpolyglutamate_synth"/>
</dbReference>
<dbReference type="InterPro" id="IPR013221">
    <property type="entry name" value="Mur_ligase_cen"/>
</dbReference>
<dbReference type="EC" id="6.3.2.12" evidence="6"/>
<dbReference type="EC" id="6.3.2.17" evidence="7"/>
<comment type="catalytic activity">
    <reaction evidence="20">
        <text>(6R)-5,10-methylenetetrahydrofolyl-(gamma-L-Glu)(n) + L-glutamate + ATP = (6R)-5,10-methylenetetrahydrofolyl-(gamma-L-Glu)(n+1) + ADP + phosphate + H(+)</text>
        <dbReference type="Rhea" id="RHEA:51912"/>
        <dbReference type="Rhea" id="RHEA-COMP:13257"/>
        <dbReference type="Rhea" id="RHEA-COMP:13258"/>
        <dbReference type="ChEBI" id="CHEBI:15378"/>
        <dbReference type="ChEBI" id="CHEBI:29985"/>
        <dbReference type="ChEBI" id="CHEBI:30616"/>
        <dbReference type="ChEBI" id="CHEBI:43474"/>
        <dbReference type="ChEBI" id="CHEBI:136572"/>
        <dbReference type="ChEBI" id="CHEBI:456216"/>
        <dbReference type="EC" id="6.3.2.17"/>
    </reaction>
</comment>
<dbReference type="Proteomes" id="UP000315700">
    <property type="component" value="Chromosome"/>
</dbReference>
<evidence type="ECO:0000256" key="22">
    <source>
        <dbReference type="PIRNR" id="PIRNR001563"/>
    </source>
</evidence>
<evidence type="ECO:0000256" key="1">
    <source>
        <dbReference type="ARBA" id="ARBA00001946"/>
    </source>
</evidence>
<evidence type="ECO:0000256" key="4">
    <source>
        <dbReference type="ARBA" id="ARBA00005150"/>
    </source>
</evidence>
<evidence type="ECO:0000256" key="19">
    <source>
        <dbReference type="ARBA" id="ARBA00047808"/>
    </source>
</evidence>
<comment type="catalytic activity">
    <reaction evidence="19">
        <text>10-formyltetrahydrofolyl-(gamma-L-Glu)(n) + L-glutamate + ATP = 10-formyltetrahydrofolyl-(gamma-L-Glu)(n+1) + ADP + phosphate + H(+)</text>
        <dbReference type="Rhea" id="RHEA:51904"/>
        <dbReference type="Rhea" id="RHEA-COMP:13088"/>
        <dbReference type="Rhea" id="RHEA-COMP:14300"/>
        <dbReference type="ChEBI" id="CHEBI:15378"/>
        <dbReference type="ChEBI" id="CHEBI:29985"/>
        <dbReference type="ChEBI" id="CHEBI:30616"/>
        <dbReference type="ChEBI" id="CHEBI:43474"/>
        <dbReference type="ChEBI" id="CHEBI:134413"/>
        <dbReference type="ChEBI" id="CHEBI:456216"/>
        <dbReference type="EC" id="6.3.2.17"/>
    </reaction>
</comment>
<evidence type="ECO:0000256" key="9">
    <source>
        <dbReference type="ARBA" id="ARBA00022598"/>
    </source>
</evidence>
<keyword evidence="12 22" id="KW-0067">ATP-binding</keyword>
<keyword evidence="10" id="KW-0479">Metal-binding</keyword>
<feature type="domain" description="Mur ligase C-terminal" evidence="23">
    <location>
        <begin position="327"/>
        <end position="446"/>
    </location>
</feature>
<comment type="catalytic activity">
    <reaction evidence="18">
        <text>(6S)-5,6,7,8-tetrahydrofolyl-(gamma-L-Glu)(n) + L-glutamate + ATP = (6S)-5,6,7,8-tetrahydrofolyl-(gamma-L-Glu)(n+1) + ADP + phosphate + H(+)</text>
        <dbReference type="Rhea" id="RHEA:10580"/>
        <dbReference type="Rhea" id="RHEA-COMP:14738"/>
        <dbReference type="Rhea" id="RHEA-COMP:14740"/>
        <dbReference type="ChEBI" id="CHEBI:15378"/>
        <dbReference type="ChEBI" id="CHEBI:29985"/>
        <dbReference type="ChEBI" id="CHEBI:30616"/>
        <dbReference type="ChEBI" id="CHEBI:43474"/>
        <dbReference type="ChEBI" id="CHEBI:141005"/>
        <dbReference type="ChEBI" id="CHEBI:456216"/>
        <dbReference type="EC" id="6.3.2.17"/>
    </reaction>
</comment>
<feature type="domain" description="Mur ligase central" evidence="24">
    <location>
        <begin position="69"/>
        <end position="299"/>
    </location>
</feature>
<dbReference type="NCBIfam" id="TIGR01499">
    <property type="entry name" value="folC"/>
    <property type="match status" value="1"/>
</dbReference>
<dbReference type="InParanoid" id="A0A517SGN9"/>
<evidence type="ECO:0000256" key="10">
    <source>
        <dbReference type="ARBA" id="ARBA00022723"/>
    </source>
</evidence>
<protein>
    <recommendedName>
        <fullName evidence="8">Dihydrofolate synthase/folylpolyglutamate synthase</fullName>
        <ecNumber evidence="6">6.3.2.12</ecNumber>
        <ecNumber evidence="7">6.3.2.17</ecNumber>
    </recommendedName>
    <alternativeName>
        <fullName evidence="17">Folylpoly-gamma-glutamate synthetase-dihydrofolate synthetase</fullName>
    </alternativeName>
    <alternativeName>
        <fullName evidence="15">Folylpolyglutamate synthetase</fullName>
    </alternativeName>
    <alternativeName>
        <fullName evidence="16">Tetrahydrofolylpolyglutamate synthase</fullName>
    </alternativeName>
</protein>
<dbReference type="InterPro" id="IPR036615">
    <property type="entry name" value="Mur_ligase_C_dom_sf"/>
</dbReference>
<accession>A0A517SGN9</accession>
<dbReference type="PIRSF" id="PIRSF001563">
    <property type="entry name" value="Folylpolyglu_synth"/>
    <property type="match status" value="1"/>
</dbReference>
<dbReference type="SUPFAM" id="SSF53244">
    <property type="entry name" value="MurD-like peptide ligases, peptide-binding domain"/>
    <property type="match status" value="1"/>
</dbReference>
<comment type="catalytic activity">
    <reaction evidence="21">
        <text>7,8-dihydropteroate + L-glutamate + ATP = 7,8-dihydrofolate + ADP + phosphate + H(+)</text>
        <dbReference type="Rhea" id="RHEA:23584"/>
        <dbReference type="ChEBI" id="CHEBI:15378"/>
        <dbReference type="ChEBI" id="CHEBI:17839"/>
        <dbReference type="ChEBI" id="CHEBI:29985"/>
        <dbReference type="ChEBI" id="CHEBI:30616"/>
        <dbReference type="ChEBI" id="CHEBI:43474"/>
        <dbReference type="ChEBI" id="CHEBI:57451"/>
        <dbReference type="ChEBI" id="CHEBI:456216"/>
        <dbReference type="EC" id="6.3.2.12"/>
    </reaction>
</comment>
<dbReference type="GO" id="GO:0004326">
    <property type="term" value="F:tetrahydrofolylpolyglutamate synthase activity"/>
    <property type="evidence" value="ECO:0007669"/>
    <property type="project" value="UniProtKB-EC"/>
</dbReference>
<dbReference type="SUPFAM" id="SSF53623">
    <property type="entry name" value="MurD-like peptide ligases, catalytic domain"/>
    <property type="match status" value="1"/>
</dbReference>
<evidence type="ECO:0000256" key="20">
    <source>
        <dbReference type="ARBA" id="ARBA00049035"/>
    </source>
</evidence>
<keyword evidence="11 22" id="KW-0547">Nucleotide-binding</keyword>